<evidence type="ECO:0000256" key="2">
    <source>
        <dbReference type="SAM" id="Phobius"/>
    </source>
</evidence>
<dbReference type="PANTHER" id="PTHR34473">
    <property type="entry name" value="UPF0699 TRANSMEMBRANE PROTEIN YDBS"/>
    <property type="match status" value="1"/>
</dbReference>
<keyword evidence="2" id="KW-1133">Transmembrane helix</keyword>
<gene>
    <name evidence="4" type="ORF">GCM10025875_29150</name>
</gene>
<feature type="domain" description="YdbS-like PH" evidence="3">
    <location>
        <begin position="122"/>
        <end position="188"/>
    </location>
</feature>
<protein>
    <recommendedName>
        <fullName evidence="3">YdbS-like PH domain-containing protein</fullName>
    </recommendedName>
</protein>
<evidence type="ECO:0000259" key="3">
    <source>
        <dbReference type="Pfam" id="PF03703"/>
    </source>
</evidence>
<dbReference type="AlphaFoldDB" id="A0AA37XG59"/>
<reference evidence="4" key="1">
    <citation type="journal article" date="2014" name="Int. J. Syst. Evol. Microbiol.">
        <title>Complete genome sequence of Corynebacterium casei LMG S-19264T (=DSM 44701T), isolated from a smear-ripened cheese.</title>
        <authorList>
            <consortium name="US DOE Joint Genome Institute (JGI-PGF)"/>
            <person name="Walter F."/>
            <person name="Albersmeier A."/>
            <person name="Kalinowski J."/>
            <person name="Ruckert C."/>
        </authorList>
    </citation>
    <scope>NUCLEOTIDE SEQUENCE</scope>
    <source>
        <strain evidence="4">NBRC 112290</strain>
    </source>
</reference>
<keyword evidence="2" id="KW-0812">Transmembrane</keyword>
<feature type="transmembrane region" description="Helical" evidence="2">
    <location>
        <begin position="65"/>
        <end position="83"/>
    </location>
</feature>
<evidence type="ECO:0000256" key="1">
    <source>
        <dbReference type="SAM" id="MobiDB-lite"/>
    </source>
</evidence>
<reference evidence="4" key="2">
    <citation type="submission" date="2023-02" db="EMBL/GenBank/DDBJ databases">
        <authorList>
            <person name="Sun Q."/>
            <person name="Mori K."/>
        </authorList>
    </citation>
    <scope>NUCLEOTIDE SEQUENCE</scope>
    <source>
        <strain evidence="4">NBRC 112290</strain>
    </source>
</reference>
<accession>A0AA37XG59</accession>
<sequence>MTDPAPERFVDVPREDSRPSPRALPTHPERFADVSREDHRPASPSPADDGDAWVPASPRLVTARVVTALAVTPLPIAAGAVLGLLVSSWWWLLAAPFALGLLSTLVRSRRYVASLGHAERAEDLVVREGLWSRSTTVVPYGRLQHVTLTEGPIDSRFGLARLEIHTAASGTTTVPGLPVADARALRARLARRTGGRDEGL</sequence>
<keyword evidence="5" id="KW-1185">Reference proteome</keyword>
<comment type="caution">
    <text evidence="4">The sequence shown here is derived from an EMBL/GenBank/DDBJ whole genome shotgun (WGS) entry which is preliminary data.</text>
</comment>
<dbReference type="Pfam" id="PF03703">
    <property type="entry name" value="bPH_2"/>
    <property type="match status" value="1"/>
</dbReference>
<dbReference type="PANTHER" id="PTHR34473:SF2">
    <property type="entry name" value="UPF0699 TRANSMEMBRANE PROTEIN YDBT"/>
    <property type="match status" value="1"/>
</dbReference>
<dbReference type="EMBL" id="BSUM01000001">
    <property type="protein sequence ID" value="GMA32923.1"/>
    <property type="molecule type" value="Genomic_DNA"/>
</dbReference>
<feature type="region of interest" description="Disordered" evidence="1">
    <location>
        <begin position="1"/>
        <end position="53"/>
    </location>
</feature>
<feature type="compositionally biased region" description="Basic and acidic residues" evidence="1">
    <location>
        <begin position="1"/>
        <end position="19"/>
    </location>
</feature>
<feature type="compositionally biased region" description="Basic and acidic residues" evidence="1">
    <location>
        <begin position="27"/>
        <end position="41"/>
    </location>
</feature>
<keyword evidence="2" id="KW-0472">Membrane</keyword>
<dbReference type="InterPro" id="IPR005182">
    <property type="entry name" value="YdbS-like_PH"/>
</dbReference>
<name>A0AA37XG59_9MICO</name>
<proteinExistence type="predicted"/>
<organism evidence="4 5">
    <name type="scientific">Litorihabitans aurantiacus</name>
    <dbReference type="NCBI Taxonomy" id="1930061"/>
    <lineage>
        <taxon>Bacteria</taxon>
        <taxon>Bacillati</taxon>
        <taxon>Actinomycetota</taxon>
        <taxon>Actinomycetes</taxon>
        <taxon>Micrococcales</taxon>
        <taxon>Beutenbergiaceae</taxon>
        <taxon>Litorihabitans</taxon>
    </lineage>
</organism>
<dbReference type="Proteomes" id="UP001157161">
    <property type="component" value="Unassembled WGS sequence"/>
</dbReference>
<evidence type="ECO:0000313" key="4">
    <source>
        <dbReference type="EMBL" id="GMA32923.1"/>
    </source>
</evidence>
<evidence type="ECO:0000313" key="5">
    <source>
        <dbReference type="Proteomes" id="UP001157161"/>
    </source>
</evidence>